<dbReference type="Proteomes" id="UP000030750">
    <property type="component" value="Unassembled WGS sequence"/>
</dbReference>
<evidence type="ECO:0000256" key="4">
    <source>
        <dbReference type="SAM" id="SignalP"/>
    </source>
</evidence>
<evidence type="ECO:0000256" key="2">
    <source>
        <dbReference type="SAM" id="MobiDB-lite"/>
    </source>
</evidence>
<sequence>MVTRYCRLALAAFVCFLPTIVWSTAVAQEGEKGTLPWSNHGEGLQVEGGAFESPPKVLAVPHSPSHRTFFRFLDTVGVVVAATTTLFLVFKWSSARRQKIISPQAPELGLPTSTSDVEPAGVYRAGVAATDAESLSASEEADGVDVVELQIEILTLDPGDAATLSSAERRMVAMALENLQVVGDELEVLQAKAAEVDHQLAGLQVEIEQVTEDEGMPADQRQSVLEGLHAAVKRLEEQSEAAWEVYEEKDQQRDQMGYTSAQEQRSARLLLDSAGRNSNDGAPPLTPRAAAAVAAAERVLQVVRLHSPLPVPARPSSLFHQAGKAERAVKVHTRALADALQQWNQDRTALVASAEEALGEAHAVLGQLEASSMNEASNRLKAAMERLEQLLKTASNAKASSWSVSSRGAEKTAATASAVARVQAQKMSALRVSRDLGKMLRDMNWTEAQYRKMEALFGDGVAIFTVALHTEVPEEVPHEVYQPFQLALHMCEKVLMDVATLLQPRWRAAIEKQKELLLLAANAVRDTRTQATTNGISGVYELLESDMRRCRSALNQARTLYQNMMAYAAFRPALPFLANSCVGLKIAMDGAQTQLVQAADTLASAWEAEMNEAMEVFKLHAGDENAQQLSSRVDEGDDALTRIYHLANPSPQFEGLEGALEAARLLIEEFKKQQQQQQRVEQPRQEDTESTGAVPRWTQWLKRKLSGRK</sequence>
<evidence type="ECO:0000256" key="3">
    <source>
        <dbReference type="SAM" id="Phobius"/>
    </source>
</evidence>
<keyword evidence="3" id="KW-0472">Membrane</keyword>
<proteinExistence type="predicted"/>
<reference evidence="5" key="1">
    <citation type="submission" date="2013-10" db="EMBL/GenBank/DDBJ databases">
        <title>Genomic analysis of the causative agents of coccidiosis in chickens.</title>
        <authorList>
            <person name="Reid A.J."/>
            <person name="Blake D."/>
            <person name="Billington K."/>
            <person name="Browne H."/>
            <person name="Dunn M."/>
            <person name="Hung S."/>
            <person name="Kawahara F."/>
            <person name="Miranda-Saavedra D."/>
            <person name="Mourier T."/>
            <person name="Nagra H."/>
            <person name="Otto T.D."/>
            <person name="Rawlings N."/>
            <person name="Sanchez A."/>
            <person name="Sanders M."/>
            <person name="Subramaniam C."/>
            <person name="Tay Y."/>
            <person name="Dear P."/>
            <person name="Doerig C."/>
            <person name="Gruber A."/>
            <person name="Parkinson J."/>
            <person name="Shirley M."/>
            <person name="Wan K.L."/>
            <person name="Berriman M."/>
            <person name="Tomley F."/>
            <person name="Pain A."/>
        </authorList>
    </citation>
    <scope>NUCLEOTIDE SEQUENCE [LARGE SCALE GENOMIC DNA]</scope>
    <source>
        <strain evidence="5">Houghton</strain>
    </source>
</reference>
<protein>
    <recommendedName>
        <fullName evidence="7">Transmembrane protein</fullName>
    </recommendedName>
</protein>
<keyword evidence="3" id="KW-1133">Transmembrane helix</keyword>
<feature type="transmembrane region" description="Helical" evidence="3">
    <location>
        <begin position="69"/>
        <end position="90"/>
    </location>
</feature>
<feature type="region of interest" description="Disordered" evidence="2">
    <location>
        <begin position="673"/>
        <end position="697"/>
    </location>
</feature>
<feature type="coiled-coil region" evidence="1">
    <location>
        <begin position="186"/>
        <end position="213"/>
    </location>
</feature>
<dbReference type="EMBL" id="HG712146">
    <property type="protein sequence ID" value="CDJ50275.1"/>
    <property type="molecule type" value="Genomic_DNA"/>
</dbReference>
<evidence type="ECO:0008006" key="7">
    <source>
        <dbReference type="Google" id="ProtNLM"/>
    </source>
</evidence>
<dbReference type="OrthoDB" id="347570at2759"/>
<name>U6LR44_9EIME</name>
<feature type="chain" id="PRO_5004674041" description="Transmembrane protein" evidence="4">
    <location>
        <begin position="24"/>
        <end position="709"/>
    </location>
</feature>
<gene>
    <name evidence="5" type="ORF">EBH_0081240</name>
</gene>
<evidence type="ECO:0000313" key="6">
    <source>
        <dbReference type="Proteomes" id="UP000030750"/>
    </source>
</evidence>
<keyword evidence="1" id="KW-0175">Coiled coil</keyword>
<reference evidence="5" key="2">
    <citation type="submission" date="2013-10" db="EMBL/GenBank/DDBJ databases">
        <authorList>
            <person name="Aslett M."/>
        </authorList>
    </citation>
    <scope>NUCLEOTIDE SEQUENCE [LARGE SCALE GENOMIC DNA]</scope>
    <source>
        <strain evidence="5">Houghton</strain>
    </source>
</reference>
<accession>U6LR44</accession>
<evidence type="ECO:0000313" key="5">
    <source>
        <dbReference type="EMBL" id="CDJ50275.1"/>
    </source>
</evidence>
<keyword evidence="6" id="KW-1185">Reference proteome</keyword>
<feature type="coiled-coil region" evidence="1">
    <location>
        <begin position="370"/>
        <end position="400"/>
    </location>
</feature>
<keyword evidence="3" id="KW-0812">Transmembrane</keyword>
<dbReference type="VEuPathDB" id="ToxoDB:EBH_0081240"/>
<keyword evidence="4" id="KW-0732">Signal</keyword>
<dbReference type="AlphaFoldDB" id="U6LR44"/>
<feature type="signal peptide" evidence="4">
    <location>
        <begin position="1"/>
        <end position="23"/>
    </location>
</feature>
<organism evidence="5 6">
    <name type="scientific">Eimeria brunetti</name>
    <dbReference type="NCBI Taxonomy" id="51314"/>
    <lineage>
        <taxon>Eukaryota</taxon>
        <taxon>Sar</taxon>
        <taxon>Alveolata</taxon>
        <taxon>Apicomplexa</taxon>
        <taxon>Conoidasida</taxon>
        <taxon>Coccidia</taxon>
        <taxon>Eucoccidiorida</taxon>
        <taxon>Eimeriorina</taxon>
        <taxon>Eimeriidae</taxon>
        <taxon>Eimeria</taxon>
    </lineage>
</organism>
<evidence type="ECO:0000256" key="1">
    <source>
        <dbReference type="SAM" id="Coils"/>
    </source>
</evidence>